<gene>
    <name evidence="2" type="ORF">BCR24_14315</name>
</gene>
<name>A0A1E5HD73_9ENTE</name>
<accession>A0A1E5HD73</accession>
<evidence type="ECO:0008006" key="4">
    <source>
        <dbReference type="Google" id="ProtNLM"/>
    </source>
</evidence>
<dbReference type="SUPFAM" id="SSF160527">
    <property type="entry name" value="V-type ATPase subunit E-like"/>
    <property type="match status" value="1"/>
</dbReference>
<dbReference type="RefSeq" id="WP_069639667.1">
    <property type="nucleotide sequence ID" value="NZ_JAFBEZ010000019.1"/>
</dbReference>
<protein>
    <recommendedName>
        <fullName evidence="4">V-type ATP synthase subunit E</fullName>
    </recommendedName>
</protein>
<reference evidence="3" key="1">
    <citation type="submission" date="2016-09" db="EMBL/GenBank/DDBJ databases">
        <authorList>
            <person name="Gulvik C.A."/>
        </authorList>
    </citation>
    <scope>NUCLEOTIDE SEQUENCE [LARGE SCALE GENOMIC DNA]</scope>
    <source>
        <strain evidence="3">LMG 26676</strain>
    </source>
</reference>
<evidence type="ECO:0000313" key="3">
    <source>
        <dbReference type="Proteomes" id="UP000094469"/>
    </source>
</evidence>
<dbReference type="STRING" id="1131292.BCR24_14315"/>
<keyword evidence="3" id="KW-1185">Reference proteome</keyword>
<comment type="caution">
    <text evidence="2">The sequence shown here is derived from an EMBL/GenBank/DDBJ whole genome shotgun (WGS) entry which is preliminary data.</text>
</comment>
<dbReference type="AlphaFoldDB" id="A0A1E5HD73"/>
<dbReference type="EMBL" id="MIKC01000010">
    <property type="protein sequence ID" value="OEG22897.1"/>
    <property type="molecule type" value="Genomic_DNA"/>
</dbReference>
<sequence>MDAIEKIVEQILEKGRIEVSEQKKVEIMRIDQEYQEQEEALYLQEAKRIEKNEEQTMKAFKQKQNRQQLDIKQATLNQKQGYLEQLFTEATERMNDWSEVEFQQFVEQIIHQLPIEGRAGLKLGEFSKNKLSDQWLQVHSPEKLVLVLEKEVIPNAGGFIVAKDGIEYNFLFSSLVQEIKKIDSFKVAKLLLQ</sequence>
<dbReference type="OrthoDB" id="2166166at2"/>
<dbReference type="Proteomes" id="UP000094469">
    <property type="component" value="Unassembled WGS sequence"/>
</dbReference>
<evidence type="ECO:0000313" key="2">
    <source>
        <dbReference type="EMBL" id="OEG22897.1"/>
    </source>
</evidence>
<organism evidence="2 3">
    <name type="scientific">Enterococcus ureilyticus</name>
    <dbReference type="NCBI Taxonomy" id="1131292"/>
    <lineage>
        <taxon>Bacteria</taxon>
        <taxon>Bacillati</taxon>
        <taxon>Bacillota</taxon>
        <taxon>Bacilli</taxon>
        <taxon>Lactobacillales</taxon>
        <taxon>Enterococcaceae</taxon>
        <taxon>Enterococcus</taxon>
    </lineage>
</organism>
<feature type="coiled-coil region" evidence="1">
    <location>
        <begin position="20"/>
        <end position="63"/>
    </location>
</feature>
<proteinExistence type="predicted"/>
<evidence type="ECO:0000256" key="1">
    <source>
        <dbReference type="SAM" id="Coils"/>
    </source>
</evidence>
<keyword evidence="1" id="KW-0175">Coiled coil</keyword>